<reference evidence="3 4" key="1">
    <citation type="submission" date="2020-02" db="EMBL/GenBank/DDBJ databases">
        <title>Pseudoroseicyclus tamarix, sp. nov., isolated from offshore sediment of a Tamarix chinensis forest.</title>
        <authorList>
            <person name="Gai Y."/>
        </authorList>
    </citation>
    <scope>NUCLEOTIDE SEQUENCE [LARGE SCALE GENOMIC DNA]</scope>
    <source>
        <strain evidence="3 4">CLL3-39</strain>
    </source>
</reference>
<keyword evidence="1" id="KW-0472">Membrane</keyword>
<dbReference type="GO" id="GO:0016020">
    <property type="term" value="C:membrane"/>
    <property type="evidence" value="ECO:0007669"/>
    <property type="project" value="InterPro"/>
</dbReference>
<dbReference type="InterPro" id="IPR000620">
    <property type="entry name" value="EamA_dom"/>
</dbReference>
<dbReference type="AlphaFoldDB" id="A0A6B2JQV9"/>
<dbReference type="Proteomes" id="UP000474757">
    <property type="component" value="Unassembled WGS sequence"/>
</dbReference>
<keyword evidence="1" id="KW-0812">Transmembrane</keyword>
<evidence type="ECO:0000313" key="3">
    <source>
        <dbReference type="EMBL" id="NDV00430.1"/>
    </source>
</evidence>
<protein>
    <submittedName>
        <fullName evidence="3">EamA family transporter</fullName>
    </submittedName>
</protein>
<dbReference type="EMBL" id="JAAGAB010000001">
    <property type="protein sequence ID" value="NDV00430.1"/>
    <property type="molecule type" value="Genomic_DNA"/>
</dbReference>
<sequence length="299" mass="31371">MEPWILITLAAAGFQALRFATQKHLKTAGFSSAGATFARFVYSAPLVPALMLGWAAWSGQAVPALPAAFWPYALAGGLAQILATLCTVTLFSMRNFAVGMTLKKTEVLMSVLVGWVVLGEGVSLAGFAAMLVGFGGVLLLTDTPALGAGWRRLVHPAAGLGLLSGLLFGLAGVGYRGASLSLPGGDAVLRALVTLMCVTAAQAIGLGLWMAWRQRAELAKVARGWRVGVVTGLTSLAGSFCWFTAFTLQRVGYVNAVGQVELIFSLALSALWFGERISRREWQGLLLLTGSITALVLVA</sequence>
<accession>A0A6B2JQV9</accession>
<feature type="transmembrane region" description="Helical" evidence="1">
    <location>
        <begin position="224"/>
        <end position="245"/>
    </location>
</feature>
<dbReference type="SUPFAM" id="SSF103481">
    <property type="entry name" value="Multidrug resistance efflux transporter EmrE"/>
    <property type="match status" value="2"/>
</dbReference>
<name>A0A6B2JQV9_9RHOB</name>
<evidence type="ECO:0000256" key="1">
    <source>
        <dbReference type="SAM" id="Phobius"/>
    </source>
</evidence>
<organism evidence="3 4">
    <name type="scientific">Pseudoroseicyclus tamaricis</name>
    <dbReference type="NCBI Taxonomy" id="2705421"/>
    <lineage>
        <taxon>Bacteria</taxon>
        <taxon>Pseudomonadati</taxon>
        <taxon>Pseudomonadota</taxon>
        <taxon>Alphaproteobacteria</taxon>
        <taxon>Rhodobacterales</taxon>
        <taxon>Paracoccaceae</taxon>
        <taxon>Pseudoroseicyclus</taxon>
    </lineage>
</organism>
<proteinExistence type="predicted"/>
<feature type="transmembrane region" description="Helical" evidence="1">
    <location>
        <begin position="187"/>
        <end position="212"/>
    </location>
</feature>
<keyword evidence="4" id="KW-1185">Reference proteome</keyword>
<keyword evidence="1" id="KW-1133">Transmembrane helix</keyword>
<gene>
    <name evidence="3" type="ORF">GZA08_05520</name>
</gene>
<feature type="transmembrane region" description="Helical" evidence="1">
    <location>
        <begin position="251"/>
        <end position="273"/>
    </location>
</feature>
<feature type="transmembrane region" description="Helical" evidence="1">
    <location>
        <begin position="153"/>
        <end position="175"/>
    </location>
</feature>
<dbReference type="RefSeq" id="WP_163890741.1">
    <property type="nucleotide sequence ID" value="NZ_JAAFYS010000001.1"/>
</dbReference>
<comment type="caution">
    <text evidence="3">The sequence shown here is derived from an EMBL/GenBank/DDBJ whole genome shotgun (WGS) entry which is preliminary data.</text>
</comment>
<feature type="transmembrane region" description="Helical" evidence="1">
    <location>
        <begin position="69"/>
        <end position="92"/>
    </location>
</feature>
<evidence type="ECO:0000259" key="2">
    <source>
        <dbReference type="Pfam" id="PF00892"/>
    </source>
</evidence>
<dbReference type="Pfam" id="PF00892">
    <property type="entry name" value="EamA"/>
    <property type="match status" value="1"/>
</dbReference>
<feature type="domain" description="EamA" evidence="2">
    <location>
        <begin position="159"/>
        <end position="295"/>
    </location>
</feature>
<evidence type="ECO:0000313" key="4">
    <source>
        <dbReference type="Proteomes" id="UP000474757"/>
    </source>
</evidence>
<feature type="transmembrane region" description="Helical" evidence="1">
    <location>
        <begin position="36"/>
        <end position="57"/>
    </location>
</feature>
<feature type="transmembrane region" description="Helical" evidence="1">
    <location>
        <begin position="112"/>
        <end position="141"/>
    </location>
</feature>
<dbReference type="InterPro" id="IPR037185">
    <property type="entry name" value="EmrE-like"/>
</dbReference>